<gene>
    <name evidence="2" type="ORF">GTA08_BOTSDO02043</name>
</gene>
<sequence>MLFSKLFSVSAIVTASFVGSVVADKHHQCVCNIIDSYNWRLTSKACDRYNEKGYEGGKVRYDGPTGNCWGDGDGQYVMGKEWEAACREVGDTGFPCADGQGTCYQTDDSKVRGQCNGESWD</sequence>
<dbReference type="OrthoDB" id="3873024at2759"/>
<proteinExistence type="predicted"/>
<keyword evidence="3" id="KW-1185">Reference proteome</keyword>
<dbReference type="Proteomes" id="UP000572817">
    <property type="component" value="Unassembled WGS sequence"/>
</dbReference>
<evidence type="ECO:0000313" key="3">
    <source>
        <dbReference type="Proteomes" id="UP000572817"/>
    </source>
</evidence>
<name>A0A8H4IY11_9PEZI</name>
<organism evidence="2 3">
    <name type="scientific">Botryosphaeria dothidea</name>
    <dbReference type="NCBI Taxonomy" id="55169"/>
    <lineage>
        <taxon>Eukaryota</taxon>
        <taxon>Fungi</taxon>
        <taxon>Dikarya</taxon>
        <taxon>Ascomycota</taxon>
        <taxon>Pezizomycotina</taxon>
        <taxon>Dothideomycetes</taxon>
        <taxon>Dothideomycetes incertae sedis</taxon>
        <taxon>Botryosphaeriales</taxon>
        <taxon>Botryosphaeriaceae</taxon>
        <taxon>Botryosphaeria</taxon>
    </lineage>
</organism>
<evidence type="ECO:0000256" key="1">
    <source>
        <dbReference type="SAM" id="SignalP"/>
    </source>
</evidence>
<dbReference type="AlphaFoldDB" id="A0A8H4IY11"/>
<protein>
    <submittedName>
        <fullName evidence="2">Uncharacterized protein</fullName>
    </submittedName>
</protein>
<reference evidence="2" key="1">
    <citation type="submission" date="2020-04" db="EMBL/GenBank/DDBJ databases">
        <title>Genome Assembly and Annotation of Botryosphaeria dothidea sdau 11-99, a Latent Pathogen of Apple Fruit Ring Rot in China.</title>
        <authorList>
            <person name="Yu C."/>
            <person name="Diao Y."/>
            <person name="Lu Q."/>
            <person name="Zhao J."/>
            <person name="Cui S."/>
            <person name="Peng C."/>
            <person name="He B."/>
            <person name="Liu H."/>
        </authorList>
    </citation>
    <scope>NUCLEOTIDE SEQUENCE [LARGE SCALE GENOMIC DNA]</scope>
    <source>
        <strain evidence="2">Sdau11-99</strain>
    </source>
</reference>
<evidence type="ECO:0000313" key="2">
    <source>
        <dbReference type="EMBL" id="KAF4309510.1"/>
    </source>
</evidence>
<keyword evidence="1" id="KW-0732">Signal</keyword>
<accession>A0A8H4IY11</accession>
<feature type="signal peptide" evidence="1">
    <location>
        <begin position="1"/>
        <end position="23"/>
    </location>
</feature>
<feature type="chain" id="PRO_5034218477" evidence="1">
    <location>
        <begin position="24"/>
        <end position="121"/>
    </location>
</feature>
<dbReference type="EMBL" id="WWBZ02000016">
    <property type="protein sequence ID" value="KAF4309510.1"/>
    <property type="molecule type" value="Genomic_DNA"/>
</dbReference>
<comment type="caution">
    <text evidence="2">The sequence shown here is derived from an EMBL/GenBank/DDBJ whole genome shotgun (WGS) entry which is preliminary data.</text>
</comment>